<keyword evidence="3" id="KW-1185">Reference proteome</keyword>
<dbReference type="InterPro" id="IPR001173">
    <property type="entry name" value="Glyco_trans_2-like"/>
</dbReference>
<proteinExistence type="predicted"/>
<gene>
    <name evidence="2" type="ORF">IQ235_09960</name>
</gene>
<sequence>MLLALSIVSLIAIAIYCIKLRRIFRNAPELPVLAALEEIPTVTVIVPAYNETANIQDCIASILDSSNLGVDRLQVSIVDDGSTDDTLEIAQTFARTRNDDRLQVIPGKPRPEGETWVGKNWAVTQAAEIAQSEFILFLDADVRLETGAIETAVRAAVNGQIDLLTG</sequence>
<accession>A0A928VYF1</accession>
<dbReference type="AlphaFoldDB" id="A0A928VYF1"/>
<name>A0A928VYF1_9CYAN</name>
<dbReference type="PANTHER" id="PTHR43646">
    <property type="entry name" value="GLYCOSYLTRANSFERASE"/>
    <property type="match status" value="1"/>
</dbReference>
<dbReference type="Proteomes" id="UP000621799">
    <property type="component" value="Unassembled WGS sequence"/>
</dbReference>
<dbReference type="RefSeq" id="WP_264321331.1">
    <property type="nucleotide sequence ID" value="NZ_JADEXN010000151.1"/>
</dbReference>
<feature type="non-terminal residue" evidence="2">
    <location>
        <position position="166"/>
    </location>
</feature>
<protein>
    <submittedName>
        <fullName evidence="2">Glycosyltransferase</fullName>
    </submittedName>
</protein>
<reference evidence="2" key="1">
    <citation type="submission" date="2020-10" db="EMBL/GenBank/DDBJ databases">
        <authorList>
            <person name="Castelo-Branco R."/>
            <person name="Eusebio N."/>
            <person name="Adriana R."/>
            <person name="Vieira A."/>
            <person name="Brugerolle De Fraissinette N."/>
            <person name="Rezende De Castro R."/>
            <person name="Schneider M.P."/>
            <person name="Vasconcelos V."/>
            <person name="Leao P.N."/>
        </authorList>
    </citation>
    <scope>NUCLEOTIDE SEQUENCE</scope>
    <source>
        <strain evidence="2">LEGE 11467</strain>
    </source>
</reference>
<organism evidence="2 3">
    <name type="scientific">Zarconia navalis LEGE 11467</name>
    <dbReference type="NCBI Taxonomy" id="1828826"/>
    <lineage>
        <taxon>Bacteria</taxon>
        <taxon>Bacillati</taxon>
        <taxon>Cyanobacteriota</taxon>
        <taxon>Cyanophyceae</taxon>
        <taxon>Oscillatoriophycideae</taxon>
        <taxon>Oscillatoriales</taxon>
        <taxon>Oscillatoriales incertae sedis</taxon>
        <taxon>Zarconia</taxon>
        <taxon>Zarconia navalis</taxon>
    </lineage>
</organism>
<evidence type="ECO:0000313" key="2">
    <source>
        <dbReference type="EMBL" id="MBE9041102.1"/>
    </source>
</evidence>
<comment type="caution">
    <text evidence="2">The sequence shown here is derived from an EMBL/GenBank/DDBJ whole genome shotgun (WGS) entry which is preliminary data.</text>
</comment>
<dbReference type="SUPFAM" id="SSF53448">
    <property type="entry name" value="Nucleotide-diphospho-sugar transferases"/>
    <property type="match status" value="1"/>
</dbReference>
<dbReference type="Pfam" id="PF00535">
    <property type="entry name" value="Glycos_transf_2"/>
    <property type="match status" value="1"/>
</dbReference>
<dbReference type="Gene3D" id="3.90.550.10">
    <property type="entry name" value="Spore Coat Polysaccharide Biosynthesis Protein SpsA, Chain A"/>
    <property type="match status" value="1"/>
</dbReference>
<dbReference type="PANTHER" id="PTHR43646:SF3">
    <property type="entry name" value="SLR1566 PROTEIN"/>
    <property type="match status" value="1"/>
</dbReference>
<dbReference type="InterPro" id="IPR029044">
    <property type="entry name" value="Nucleotide-diphossugar_trans"/>
</dbReference>
<evidence type="ECO:0000313" key="3">
    <source>
        <dbReference type="Proteomes" id="UP000621799"/>
    </source>
</evidence>
<evidence type="ECO:0000259" key="1">
    <source>
        <dbReference type="Pfam" id="PF00535"/>
    </source>
</evidence>
<dbReference type="EMBL" id="JADEXN010000151">
    <property type="protein sequence ID" value="MBE9041102.1"/>
    <property type="molecule type" value="Genomic_DNA"/>
</dbReference>
<feature type="domain" description="Glycosyltransferase 2-like" evidence="1">
    <location>
        <begin position="43"/>
        <end position="160"/>
    </location>
</feature>